<name>A0AAD5ISF3_ACENE</name>
<dbReference type="Proteomes" id="UP001064489">
    <property type="component" value="Chromosome 5"/>
</dbReference>
<dbReference type="EMBL" id="JAJSOW010000102">
    <property type="protein sequence ID" value="KAI9176540.1"/>
    <property type="molecule type" value="Genomic_DNA"/>
</dbReference>
<feature type="compositionally biased region" description="Acidic residues" evidence="1">
    <location>
        <begin position="130"/>
        <end position="149"/>
    </location>
</feature>
<gene>
    <name evidence="2" type="ORF">LWI28_004050</name>
</gene>
<comment type="caution">
    <text evidence="2">The sequence shown here is derived from an EMBL/GenBank/DDBJ whole genome shotgun (WGS) entry which is preliminary data.</text>
</comment>
<keyword evidence="3" id="KW-1185">Reference proteome</keyword>
<organism evidence="2 3">
    <name type="scientific">Acer negundo</name>
    <name type="common">Box elder</name>
    <dbReference type="NCBI Taxonomy" id="4023"/>
    <lineage>
        <taxon>Eukaryota</taxon>
        <taxon>Viridiplantae</taxon>
        <taxon>Streptophyta</taxon>
        <taxon>Embryophyta</taxon>
        <taxon>Tracheophyta</taxon>
        <taxon>Spermatophyta</taxon>
        <taxon>Magnoliopsida</taxon>
        <taxon>eudicotyledons</taxon>
        <taxon>Gunneridae</taxon>
        <taxon>Pentapetalae</taxon>
        <taxon>rosids</taxon>
        <taxon>malvids</taxon>
        <taxon>Sapindales</taxon>
        <taxon>Sapindaceae</taxon>
        <taxon>Hippocastanoideae</taxon>
        <taxon>Acereae</taxon>
        <taxon>Acer</taxon>
    </lineage>
</organism>
<reference evidence="2" key="1">
    <citation type="journal article" date="2022" name="Plant J.">
        <title>Strategies of tolerance reflected in two North American maple genomes.</title>
        <authorList>
            <person name="McEvoy S.L."/>
            <person name="Sezen U.U."/>
            <person name="Trouern-Trend A."/>
            <person name="McMahon S.M."/>
            <person name="Schaberg P.G."/>
            <person name="Yang J."/>
            <person name="Wegrzyn J.L."/>
            <person name="Swenson N.G."/>
        </authorList>
    </citation>
    <scope>NUCLEOTIDE SEQUENCE</scope>
    <source>
        <strain evidence="2">91603</strain>
    </source>
</reference>
<feature type="region of interest" description="Disordered" evidence="1">
    <location>
        <begin position="210"/>
        <end position="270"/>
    </location>
</feature>
<proteinExistence type="predicted"/>
<feature type="region of interest" description="Disordered" evidence="1">
    <location>
        <begin position="116"/>
        <end position="149"/>
    </location>
</feature>
<evidence type="ECO:0000313" key="3">
    <source>
        <dbReference type="Proteomes" id="UP001064489"/>
    </source>
</evidence>
<sequence length="270" mass="29652">MDDPCFPTVSPLSKTSKLVAGWSSLHKDASLLSVASILDFSSTLSGGQPLDIGVLIKIEIHKCGKEESKKEAMGFPSLITYFCIQTGTDLSAEEMKEPSVDIGINQWYSLYPSRGLKRPRRPKRARIEAEDSESEDEGSKPEDEDVEGAEEDINVRLLTQMLKVLKATLSKQTDAHATRKYKIKAVKDEILREIMASERRMRAMISETEEGPSFPSMAPSHICPIGGPAISEEASQKRIATERSLKELADREAAARDPSSKGKGKLLGTS</sequence>
<reference evidence="2" key="2">
    <citation type="submission" date="2023-02" db="EMBL/GenBank/DDBJ databases">
        <authorList>
            <person name="Swenson N.G."/>
            <person name="Wegrzyn J.L."/>
            <person name="Mcevoy S.L."/>
        </authorList>
    </citation>
    <scope>NUCLEOTIDE SEQUENCE</scope>
    <source>
        <strain evidence="2">91603</strain>
        <tissue evidence="2">Leaf</tissue>
    </source>
</reference>
<evidence type="ECO:0000256" key="1">
    <source>
        <dbReference type="SAM" id="MobiDB-lite"/>
    </source>
</evidence>
<feature type="compositionally biased region" description="Basic and acidic residues" evidence="1">
    <location>
        <begin position="234"/>
        <end position="260"/>
    </location>
</feature>
<evidence type="ECO:0000313" key="2">
    <source>
        <dbReference type="EMBL" id="KAI9176540.1"/>
    </source>
</evidence>
<protein>
    <submittedName>
        <fullName evidence="2">Uncharacterized protein</fullName>
    </submittedName>
</protein>
<dbReference type="AlphaFoldDB" id="A0AAD5ISF3"/>
<accession>A0AAD5ISF3</accession>